<dbReference type="RefSeq" id="WP_061525507.1">
    <property type="nucleotide sequence ID" value="NZ_JRHX01000087.1"/>
</dbReference>
<name>A0A150HQ95_9GAMM</name>
<protein>
    <recommendedName>
        <fullName evidence="3">Transcriptional regulator</fullName>
    </recommendedName>
</protein>
<dbReference type="PATRIC" id="fig|52133.19.peg.3005"/>
<organism evidence="1 2">
    <name type="scientific">Acinetobacter venetianus</name>
    <dbReference type="NCBI Taxonomy" id="52133"/>
    <lineage>
        <taxon>Bacteria</taxon>
        <taxon>Pseudomonadati</taxon>
        <taxon>Pseudomonadota</taxon>
        <taxon>Gammaproteobacteria</taxon>
        <taxon>Moraxellales</taxon>
        <taxon>Moraxellaceae</taxon>
        <taxon>Acinetobacter</taxon>
    </lineage>
</organism>
<gene>
    <name evidence="1" type="ORF">AVENLUH13518_02959</name>
</gene>
<evidence type="ECO:0008006" key="3">
    <source>
        <dbReference type="Google" id="ProtNLM"/>
    </source>
</evidence>
<evidence type="ECO:0000313" key="1">
    <source>
        <dbReference type="EMBL" id="KXZ68799.1"/>
    </source>
</evidence>
<sequence length="91" mass="10174">MDQNESGNPDLLEIDNPIKFAFEKVGGRTKAASLLKRSYMAMSKMEKKGFLPRTEYTGETNYAETLAKHSQGAFTAAWLKDKAKPEQSISK</sequence>
<dbReference type="AlphaFoldDB" id="A0A150HQ95"/>
<proteinExistence type="predicted"/>
<evidence type="ECO:0000313" key="2">
    <source>
        <dbReference type="Proteomes" id="UP000075544"/>
    </source>
</evidence>
<dbReference type="Proteomes" id="UP000075544">
    <property type="component" value="Unassembled WGS sequence"/>
</dbReference>
<dbReference type="EMBL" id="JRHX01000087">
    <property type="protein sequence ID" value="KXZ68799.1"/>
    <property type="molecule type" value="Genomic_DNA"/>
</dbReference>
<accession>A0A150HQ95</accession>
<comment type="caution">
    <text evidence="1">The sequence shown here is derived from an EMBL/GenBank/DDBJ whole genome shotgun (WGS) entry which is preliminary data.</text>
</comment>
<reference evidence="1 2" key="1">
    <citation type="journal article" date="2016" name="Sci. Rep.">
        <title>Genomic and phenotypic characterization of the species Acinetobacter venetianus.</title>
        <authorList>
            <person name="Fondi M."/>
            <person name="Maida I."/>
            <person name="Perrin E."/>
            <person name="Orlandini V."/>
            <person name="La Torre L."/>
            <person name="Bosi E."/>
            <person name="Negroni A."/>
            <person name="Zanaroli G."/>
            <person name="Fava F."/>
            <person name="Decorosi F."/>
            <person name="Giovannetti L."/>
            <person name="Viti C."/>
            <person name="Vaneechoutte M."/>
            <person name="Dijkshoorn L."/>
            <person name="Fani R."/>
        </authorList>
    </citation>
    <scope>NUCLEOTIDE SEQUENCE [LARGE SCALE GENOMIC DNA]</scope>
    <source>
        <strain evidence="1 2">LUH13518</strain>
    </source>
</reference>